<protein>
    <submittedName>
        <fullName evidence="5">HAD family hydrolase</fullName>
    </submittedName>
</protein>
<evidence type="ECO:0000256" key="4">
    <source>
        <dbReference type="ARBA" id="ARBA00022842"/>
    </source>
</evidence>
<dbReference type="Gene3D" id="1.20.1440.100">
    <property type="entry name" value="SG protein - dephosphorylation function"/>
    <property type="match status" value="1"/>
</dbReference>
<organism evidence="5 6">
    <name type="scientific">Streptomyces rubrogriseus</name>
    <dbReference type="NCBI Taxonomy" id="194673"/>
    <lineage>
        <taxon>Bacteria</taxon>
        <taxon>Bacillati</taxon>
        <taxon>Actinomycetota</taxon>
        <taxon>Actinomycetes</taxon>
        <taxon>Kitasatosporales</taxon>
        <taxon>Streptomycetaceae</taxon>
        <taxon>Streptomyces</taxon>
        <taxon>Streptomyces violaceoruber group</taxon>
    </lineage>
</organism>
<proteinExistence type="inferred from homology"/>
<dbReference type="PANTHER" id="PTHR43344:SF13">
    <property type="entry name" value="PHOSPHATASE RV3661-RELATED"/>
    <property type="match status" value="1"/>
</dbReference>
<keyword evidence="2" id="KW-0479">Metal-binding</keyword>
<dbReference type="EMBL" id="JAAGMQ010000304">
    <property type="protein sequence ID" value="NEC33593.1"/>
    <property type="molecule type" value="Genomic_DNA"/>
</dbReference>
<evidence type="ECO:0000256" key="2">
    <source>
        <dbReference type="ARBA" id="ARBA00022723"/>
    </source>
</evidence>
<reference evidence="5 6" key="1">
    <citation type="submission" date="2020-01" db="EMBL/GenBank/DDBJ databases">
        <title>Insect and environment-associated Actinomycetes.</title>
        <authorList>
            <person name="Currrie C."/>
            <person name="Chevrette M."/>
            <person name="Carlson C."/>
            <person name="Stubbendieck R."/>
            <person name="Wendt-Pienkowski E."/>
        </authorList>
    </citation>
    <scope>NUCLEOTIDE SEQUENCE [LARGE SCALE GENOMIC DNA]</scope>
    <source>
        <strain evidence="5 6">SID7739</strain>
    </source>
</reference>
<dbReference type="GO" id="GO:0016787">
    <property type="term" value="F:hydrolase activity"/>
    <property type="evidence" value="ECO:0007669"/>
    <property type="project" value="UniProtKB-KW"/>
</dbReference>
<dbReference type="InterPro" id="IPR036412">
    <property type="entry name" value="HAD-like_sf"/>
</dbReference>
<comment type="similarity">
    <text evidence="1">Belongs to the HAD-like hydrolase superfamily. SerB family.</text>
</comment>
<evidence type="ECO:0000256" key="3">
    <source>
        <dbReference type="ARBA" id="ARBA00022801"/>
    </source>
</evidence>
<evidence type="ECO:0000313" key="6">
    <source>
        <dbReference type="Proteomes" id="UP000475666"/>
    </source>
</evidence>
<dbReference type="PANTHER" id="PTHR43344">
    <property type="entry name" value="PHOSPHOSERINE PHOSPHATASE"/>
    <property type="match status" value="1"/>
</dbReference>
<dbReference type="NCBIfam" id="TIGR01490">
    <property type="entry name" value="HAD-SF-IB-hyp1"/>
    <property type="match status" value="1"/>
</dbReference>
<dbReference type="AlphaFoldDB" id="A0A6G3TAH6"/>
<dbReference type="InterPro" id="IPR006385">
    <property type="entry name" value="HAD_hydro_SerB1"/>
</dbReference>
<keyword evidence="4" id="KW-0460">Magnesium</keyword>
<dbReference type="InterPro" id="IPR050582">
    <property type="entry name" value="HAD-like_SerB"/>
</dbReference>
<dbReference type="GO" id="GO:0046872">
    <property type="term" value="F:metal ion binding"/>
    <property type="evidence" value="ECO:0007669"/>
    <property type="project" value="UniProtKB-KW"/>
</dbReference>
<gene>
    <name evidence="5" type="ORF">G3I66_10435</name>
</gene>
<dbReference type="Pfam" id="PF12710">
    <property type="entry name" value="HAD"/>
    <property type="match status" value="1"/>
</dbReference>
<comment type="caution">
    <text evidence="5">The sequence shown here is derived from an EMBL/GenBank/DDBJ whole genome shotgun (WGS) entry which is preliminary data.</text>
</comment>
<dbReference type="InterPro" id="IPR023214">
    <property type="entry name" value="HAD_sf"/>
</dbReference>
<name>A0A6G3TAH6_9ACTN</name>
<sequence length="265" mass="28817">MMPEPPRERRTAANRSPALRPIAFFDVDETLITAKSMLDFARQAPHSLRDDITAQASGQRHSADADLTAMRRRGASRVEMNRVYYRRYAGVSLARLQEAGRDWYHAYRTRPDGYVRAGLAALARHRRAGHTIVLISGSARPLLTPLAQDLGADRILCTEQFADAQGVLTGEVDRPMIGEAKAEAVTEVMAKRGVVPADCFAYGDHESDFGMLQAVGNPVVVGTDLVLVRHAQASNWPVLPADAGPRCACARRPGPLGHDDPSAIG</sequence>
<dbReference type="CDD" id="cd02612">
    <property type="entry name" value="HAD_PGPPase"/>
    <property type="match status" value="1"/>
</dbReference>
<dbReference type="Proteomes" id="UP000475666">
    <property type="component" value="Unassembled WGS sequence"/>
</dbReference>
<dbReference type="NCBIfam" id="TIGR01488">
    <property type="entry name" value="HAD-SF-IB"/>
    <property type="match status" value="1"/>
</dbReference>
<dbReference type="SUPFAM" id="SSF56784">
    <property type="entry name" value="HAD-like"/>
    <property type="match status" value="1"/>
</dbReference>
<evidence type="ECO:0000313" key="5">
    <source>
        <dbReference type="EMBL" id="NEC33593.1"/>
    </source>
</evidence>
<accession>A0A6G3TAH6</accession>
<dbReference type="Gene3D" id="3.40.50.1000">
    <property type="entry name" value="HAD superfamily/HAD-like"/>
    <property type="match status" value="1"/>
</dbReference>
<keyword evidence="3 5" id="KW-0378">Hydrolase</keyword>
<evidence type="ECO:0000256" key="1">
    <source>
        <dbReference type="ARBA" id="ARBA00009184"/>
    </source>
</evidence>